<evidence type="ECO:0000313" key="10">
    <source>
        <dbReference type="Proteomes" id="UP000664034"/>
    </source>
</evidence>
<comment type="subcellular location">
    <subcellularLocation>
        <location evidence="1">Membrane</location>
        <topology evidence="1">Multi-pass membrane protein</topology>
    </subcellularLocation>
</comment>
<dbReference type="Pfam" id="PF01694">
    <property type="entry name" value="Rhomboid"/>
    <property type="match status" value="1"/>
</dbReference>
<dbReference type="Proteomes" id="UP000664034">
    <property type="component" value="Unassembled WGS sequence"/>
</dbReference>
<dbReference type="InterPro" id="IPR050925">
    <property type="entry name" value="Rhomboid_protease_S54"/>
</dbReference>
<dbReference type="GO" id="GO:0004252">
    <property type="term" value="F:serine-type endopeptidase activity"/>
    <property type="evidence" value="ECO:0007669"/>
    <property type="project" value="InterPro"/>
</dbReference>
<keyword evidence="9" id="KW-0645">Protease</keyword>
<keyword evidence="6 7" id="KW-0472">Membrane</keyword>
<evidence type="ECO:0000259" key="8">
    <source>
        <dbReference type="Pfam" id="PF01694"/>
    </source>
</evidence>
<dbReference type="EMBL" id="JAFMYV010000001">
    <property type="protein sequence ID" value="MBO0935168.1"/>
    <property type="molecule type" value="Genomic_DNA"/>
</dbReference>
<protein>
    <submittedName>
        <fullName evidence="9">Rhomboid family intramembrane serine protease</fullName>
    </submittedName>
</protein>
<evidence type="ECO:0000256" key="6">
    <source>
        <dbReference type="ARBA" id="ARBA00023136"/>
    </source>
</evidence>
<evidence type="ECO:0000313" key="9">
    <source>
        <dbReference type="EMBL" id="MBO0935168.1"/>
    </source>
</evidence>
<keyword evidence="4" id="KW-0378">Hydrolase</keyword>
<evidence type="ECO:0000256" key="7">
    <source>
        <dbReference type="SAM" id="Phobius"/>
    </source>
</evidence>
<proteinExistence type="inferred from homology"/>
<gene>
    <name evidence="9" type="ORF">J2I47_01280</name>
</gene>
<feature type="domain" description="Peptidase S54 rhomboid" evidence="8">
    <location>
        <begin position="39"/>
        <end position="189"/>
    </location>
</feature>
<comment type="caution">
    <text evidence="9">The sequence shown here is derived from an EMBL/GenBank/DDBJ whole genome shotgun (WGS) entry which is preliminary data.</text>
</comment>
<feature type="transmembrane region" description="Helical" evidence="7">
    <location>
        <begin position="137"/>
        <end position="156"/>
    </location>
</feature>
<keyword evidence="10" id="KW-1185">Reference proteome</keyword>
<dbReference type="GO" id="GO:0016020">
    <property type="term" value="C:membrane"/>
    <property type="evidence" value="ECO:0007669"/>
    <property type="project" value="UniProtKB-SubCell"/>
</dbReference>
<dbReference type="AlphaFoldDB" id="A0A939K316"/>
<feature type="transmembrane region" description="Helical" evidence="7">
    <location>
        <begin position="74"/>
        <end position="100"/>
    </location>
</feature>
<dbReference type="Gene3D" id="1.20.1540.10">
    <property type="entry name" value="Rhomboid-like"/>
    <property type="match status" value="1"/>
</dbReference>
<accession>A0A939K316</accession>
<feature type="transmembrane region" description="Helical" evidence="7">
    <location>
        <begin position="112"/>
        <end position="131"/>
    </location>
</feature>
<dbReference type="SUPFAM" id="SSF144091">
    <property type="entry name" value="Rhomboid-like"/>
    <property type="match status" value="1"/>
</dbReference>
<evidence type="ECO:0000256" key="1">
    <source>
        <dbReference type="ARBA" id="ARBA00004141"/>
    </source>
</evidence>
<dbReference type="PANTHER" id="PTHR43731">
    <property type="entry name" value="RHOMBOID PROTEASE"/>
    <property type="match status" value="1"/>
</dbReference>
<organism evidence="9 10">
    <name type="scientific">Fibrella rubiginis</name>
    <dbReference type="NCBI Taxonomy" id="2817060"/>
    <lineage>
        <taxon>Bacteria</taxon>
        <taxon>Pseudomonadati</taxon>
        <taxon>Bacteroidota</taxon>
        <taxon>Cytophagia</taxon>
        <taxon>Cytophagales</taxon>
        <taxon>Spirosomataceae</taxon>
        <taxon>Fibrella</taxon>
    </lineage>
</organism>
<evidence type="ECO:0000256" key="3">
    <source>
        <dbReference type="ARBA" id="ARBA00022692"/>
    </source>
</evidence>
<dbReference type="InterPro" id="IPR035952">
    <property type="entry name" value="Rhomboid-like_sf"/>
</dbReference>
<dbReference type="InterPro" id="IPR022764">
    <property type="entry name" value="Peptidase_S54_rhomboid_dom"/>
</dbReference>
<name>A0A939K316_9BACT</name>
<sequence>MSATLLLVIATVLISIAAWRNESLMDRWIMNPYAVAKRGEYYRLVTSGFLHADYGHLFFNMFSFFSFGQALEGVFTILFGDLGGVVFVLFYIAGIIVSDIPTLLKYRDQSRYNSLGASGGVSAVIFAMILLNPFMSLQLIFIPIPIPGFIFGFLYLGYSYYASRQGASGINHDAHLYGALFGMLFMAVAYPASLPAFAEQLSAWRPFSR</sequence>
<evidence type="ECO:0000256" key="2">
    <source>
        <dbReference type="ARBA" id="ARBA00009045"/>
    </source>
</evidence>
<dbReference type="GO" id="GO:0006508">
    <property type="term" value="P:proteolysis"/>
    <property type="evidence" value="ECO:0007669"/>
    <property type="project" value="UniProtKB-KW"/>
</dbReference>
<dbReference type="RefSeq" id="WP_207362736.1">
    <property type="nucleotide sequence ID" value="NZ_JAFMYV010000001.1"/>
</dbReference>
<keyword evidence="5 7" id="KW-1133">Transmembrane helix</keyword>
<reference evidence="9" key="1">
    <citation type="submission" date="2021-03" db="EMBL/GenBank/DDBJ databases">
        <title>Fibrella sp. HMF5335 genome sequencing and assembly.</title>
        <authorList>
            <person name="Kang H."/>
            <person name="Kim H."/>
            <person name="Bae S."/>
            <person name="Joh K."/>
        </authorList>
    </citation>
    <scope>NUCLEOTIDE SEQUENCE</scope>
    <source>
        <strain evidence="9">HMF5335</strain>
    </source>
</reference>
<comment type="similarity">
    <text evidence="2">Belongs to the peptidase S54 family.</text>
</comment>
<evidence type="ECO:0000256" key="5">
    <source>
        <dbReference type="ARBA" id="ARBA00022989"/>
    </source>
</evidence>
<feature type="transmembrane region" description="Helical" evidence="7">
    <location>
        <begin position="176"/>
        <end position="198"/>
    </location>
</feature>
<evidence type="ECO:0000256" key="4">
    <source>
        <dbReference type="ARBA" id="ARBA00022801"/>
    </source>
</evidence>
<dbReference type="PANTHER" id="PTHR43731:SF14">
    <property type="entry name" value="PRESENILIN-ASSOCIATED RHOMBOID-LIKE PROTEIN, MITOCHONDRIAL"/>
    <property type="match status" value="1"/>
</dbReference>
<keyword evidence="3 7" id="KW-0812">Transmembrane</keyword>